<dbReference type="CDD" id="cd12797">
    <property type="entry name" value="M23_peptidase"/>
    <property type="match status" value="1"/>
</dbReference>
<feature type="chain" id="PRO_5036759214" evidence="3">
    <location>
        <begin position="26"/>
        <end position="401"/>
    </location>
</feature>
<gene>
    <name evidence="5" type="ORF">GCM10007067_14310</name>
</gene>
<feature type="domain" description="M23ase beta-sheet core" evidence="4">
    <location>
        <begin position="302"/>
        <end position="395"/>
    </location>
</feature>
<feature type="signal peptide" evidence="3">
    <location>
        <begin position="1"/>
        <end position="25"/>
    </location>
</feature>
<dbReference type="Gene3D" id="6.10.250.3150">
    <property type="match status" value="1"/>
</dbReference>
<evidence type="ECO:0000256" key="3">
    <source>
        <dbReference type="SAM" id="SignalP"/>
    </source>
</evidence>
<dbReference type="PANTHER" id="PTHR21666:SF270">
    <property type="entry name" value="MUREIN HYDROLASE ACTIVATOR ENVC"/>
    <property type="match status" value="1"/>
</dbReference>
<dbReference type="Pfam" id="PF01551">
    <property type="entry name" value="Peptidase_M23"/>
    <property type="match status" value="1"/>
</dbReference>
<comment type="caution">
    <text evidence="5">The sequence shown here is derived from an EMBL/GenBank/DDBJ whole genome shotgun (WGS) entry which is preliminary data.</text>
</comment>
<evidence type="ECO:0000256" key="1">
    <source>
        <dbReference type="SAM" id="Coils"/>
    </source>
</evidence>
<keyword evidence="1" id="KW-0175">Coiled coil</keyword>
<dbReference type="InterPro" id="IPR011055">
    <property type="entry name" value="Dup_hybrid_motif"/>
</dbReference>
<evidence type="ECO:0000259" key="4">
    <source>
        <dbReference type="Pfam" id="PF01551"/>
    </source>
</evidence>
<feature type="region of interest" description="Disordered" evidence="2">
    <location>
        <begin position="249"/>
        <end position="281"/>
    </location>
</feature>
<dbReference type="GO" id="GO:0004222">
    <property type="term" value="F:metalloendopeptidase activity"/>
    <property type="evidence" value="ECO:0007669"/>
    <property type="project" value="TreeGrafter"/>
</dbReference>
<dbReference type="AlphaFoldDB" id="A0A918T1L3"/>
<dbReference type="Proteomes" id="UP000646426">
    <property type="component" value="Unassembled WGS sequence"/>
</dbReference>
<reference evidence="5" key="2">
    <citation type="submission" date="2020-09" db="EMBL/GenBank/DDBJ databases">
        <authorList>
            <person name="Sun Q."/>
            <person name="Kim S."/>
        </authorList>
    </citation>
    <scope>NUCLEOTIDE SEQUENCE</scope>
    <source>
        <strain evidence="5">KCTC 23077</strain>
    </source>
</reference>
<evidence type="ECO:0000313" key="5">
    <source>
        <dbReference type="EMBL" id="GHA78322.1"/>
    </source>
</evidence>
<proteinExistence type="predicted"/>
<reference evidence="5" key="1">
    <citation type="journal article" date="2014" name="Int. J. Syst. Evol. Microbiol.">
        <title>Complete genome sequence of Corynebacterium casei LMG S-19264T (=DSM 44701T), isolated from a smear-ripened cheese.</title>
        <authorList>
            <consortium name="US DOE Joint Genome Institute (JGI-PGF)"/>
            <person name="Walter F."/>
            <person name="Albersmeier A."/>
            <person name="Kalinowski J."/>
            <person name="Ruckert C."/>
        </authorList>
    </citation>
    <scope>NUCLEOTIDE SEQUENCE</scope>
    <source>
        <strain evidence="5">KCTC 23077</strain>
    </source>
</reference>
<name>A0A918T1L3_9GAMM</name>
<dbReference type="EMBL" id="BMYD01000002">
    <property type="protein sequence ID" value="GHA78322.1"/>
    <property type="molecule type" value="Genomic_DNA"/>
</dbReference>
<dbReference type="Gene3D" id="2.70.70.10">
    <property type="entry name" value="Glucose Permease (Domain IIA)"/>
    <property type="match status" value="1"/>
</dbReference>
<feature type="coiled-coil region" evidence="1">
    <location>
        <begin position="21"/>
        <end position="97"/>
    </location>
</feature>
<dbReference type="InterPro" id="IPR050570">
    <property type="entry name" value="Cell_wall_metabolism_enzyme"/>
</dbReference>
<accession>A0A918T1L3</accession>
<evidence type="ECO:0000256" key="2">
    <source>
        <dbReference type="SAM" id="MobiDB-lite"/>
    </source>
</evidence>
<feature type="compositionally biased region" description="Low complexity" evidence="2">
    <location>
        <begin position="254"/>
        <end position="273"/>
    </location>
</feature>
<protein>
    <submittedName>
        <fullName evidence="5">Peptidase M23</fullName>
    </submittedName>
</protein>
<dbReference type="SUPFAM" id="SSF51261">
    <property type="entry name" value="Duplicated hybrid motif"/>
    <property type="match status" value="1"/>
</dbReference>
<dbReference type="PANTHER" id="PTHR21666">
    <property type="entry name" value="PEPTIDASE-RELATED"/>
    <property type="match status" value="1"/>
</dbReference>
<dbReference type="InterPro" id="IPR016047">
    <property type="entry name" value="M23ase_b-sheet_dom"/>
</dbReference>
<keyword evidence="3" id="KW-0732">Signal</keyword>
<evidence type="ECO:0000313" key="6">
    <source>
        <dbReference type="Proteomes" id="UP000646426"/>
    </source>
</evidence>
<dbReference type="FunFam" id="2.70.70.10:FF:000003">
    <property type="entry name" value="Murein hydrolase activator EnvC"/>
    <property type="match status" value="1"/>
</dbReference>
<sequence length="401" mass="43819">MNRALRTVAGAFIAVCALACTSATAQDRREAERKLEALRREIGSVAAERRRIEGERGDATRALRELDAELGTAERRVRELEERLERDEAALADVQRRRDASKASLQSVREALARLLRAAYSQGDTAPLKAVLAHDRVDEARRALVYQQYLQRERTQRIAAINTQLRELDALERDVAARRSELDALRVEQRAQLASLEQARGERAKLVAQLDARYADRRSREQALGRDAQALERLLRQLRAAAAAREKARREAAARAARAPAEPKTAKPKTPARTPQVGGAGWPASGALLAGFGARMPDGRRSDGLLIGADAGSAVKSVGEGTVVYAEWMTGYGLLAIVDHGDGHMSLYAHNAALLKSTGDRVRRGEALATVGTSGGHGRPALYFELRRNGAPVNPATWLRR</sequence>
<keyword evidence="6" id="KW-1185">Reference proteome</keyword>
<dbReference type="RefSeq" id="WP_189454899.1">
    <property type="nucleotide sequence ID" value="NZ_BMYD01000002.1"/>
</dbReference>
<organism evidence="5 6">
    <name type="scientific">Cognatilysobacter bugurensis</name>
    <dbReference type="NCBI Taxonomy" id="543356"/>
    <lineage>
        <taxon>Bacteria</taxon>
        <taxon>Pseudomonadati</taxon>
        <taxon>Pseudomonadota</taxon>
        <taxon>Gammaproteobacteria</taxon>
        <taxon>Lysobacterales</taxon>
        <taxon>Lysobacteraceae</taxon>
        <taxon>Cognatilysobacter</taxon>
    </lineage>
</organism>